<dbReference type="RefSeq" id="WP_185692518.1">
    <property type="nucleotide sequence ID" value="NZ_JACHVA010000076.1"/>
</dbReference>
<evidence type="ECO:0000313" key="2">
    <source>
        <dbReference type="Proteomes" id="UP000525652"/>
    </source>
</evidence>
<keyword evidence="2" id="KW-1185">Reference proteome</keyword>
<name>A0A7X1AXL6_9BACT</name>
<dbReference type="Gene3D" id="2.60.40.1190">
    <property type="match status" value="1"/>
</dbReference>
<gene>
    <name evidence="1" type="ORF">H5P30_08480</name>
</gene>
<sequence length="243" mass="28467">MTFRQKISHAVVALSGLIVLSSCTKLDPTNPFQPIRELICPTVSATSLSEWRDLDRKEIPKIQMGQTWREEAGQVSGYVQIARNQSNLFVFAMLPDEDIFNPVTEFNQESWSQGDIFEMFLQPEGQRNYYEFHVSPRNQRYQLHLIKNDPDSEDFVSELSKIEVESAVSVNSQEDHWLVFAKIPLQELIEPKGRALPQEWQVSFSRYDYTRGPNFEEPELYSTSPHRKLWFHRQHEWTTLTVE</sequence>
<dbReference type="AlphaFoldDB" id="A0A7X1AXL6"/>
<dbReference type="PROSITE" id="PS51257">
    <property type="entry name" value="PROKAR_LIPOPROTEIN"/>
    <property type="match status" value="1"/>
</dbReference>
<dbReference type="Proteomes" id="UP000525652">
    <property type="component" value="Unassembled WGS sequence"/>
</dbReference>
<evidence type="ECO:0000313" key="1">
    <source>
        <dbReference type="EMBL" id="MBC2601812.1"/>
    </source>
</evidence>
<comment type="caution">
    <text evidence="1">The sequence shown here is derived from an EMBL/GenBank/DDBJ whole genome shotgun (WGS) entry which is preliminary data.</text>
</comment>
<dbReference type="SUPFAM" id="SSF49344">
    <property type="entry name" value="CBD9-like"/>
    <property type="match status" value="1"/>
</dbReference>
<protein>
    <recommendedName>
        <fullName evidence="3">Carbohydrate-binding domain-containing protein</fullName>
    </recommendedName>
</protein>
<proteinExistence type="predicted"/>
<evidence type="ECO:0008006" key="3">
    <source>
        <dbReference type="Google" id="ProtNLM"/>
    </source>
</evidence>
<reference evidence="1 2" key="1">
    <citation type="submission" date="2020-07" db="EMBL/GenBank/DDBJ databases">
        <authorList>
            <person name="Feng X."/>
        </authorList>
    </citation>
    <scope>NUCLEOTIDE SEQUENCE [LARGE SCALE GENOMIC DNA]</scope>
    <source>
        <strain evidence="1 2">JCM14086</strain>
    </source>
</reference>
<dbReference type="EMBL" id="JACHVA010000076">
    <property type="protein sequence ID" value="MBC2601812.1"/>
    <property type="molecule type" value="Genomic_DNA"/>
</dbReference>
<organism evidence="1 2">
    <name type="scientific">Puniceicoccus vermicola</name>
    <dbReference type="NCBI Taxonomy" id="388746"/>
    <lineage>
        <taxon>Bacteria</taxon>
        <taxon>Pseudomonadati</taxon>
        <taxon>Verrucomicrobiota</taxon>
        <taxon>Opitutia</taxon>
        <taxon>Puniceicoccales</taxon>
        <taxon>Puniceicoccaceae</taxon>
        <taxon>Puniceicoccus</taxon>
    </lineage>
</organism>
<accession>A0A7X1AXL6</accession>